<comment type="caution">
    <text evidence="1">The sequence shown here is derived from an EMBL/GenBank/DDBJ whole genome shotgun (WGS) entry which is preliminary data.</text>
</comment>
<dbReference type="Proteomes" id="UP000256913">
    <property type="component" value="Unassembled WGS sequence"/>
</dbReference>
<sequence length="376" mass="40039">MGFSLKLAPGVRIRASSRGVRTSIGPRAARVHIGGGRTGISTGVGPVGFYTSLGAGRGRSGSRGGNSGQAAYQRQVAAQQRYAAQADRAAMAQQLTDAFLRILNLHRVDFPSVRRPIAPEPPAPDRAAIYQHYEKQALAGIGMLKRADRAAAKAQAATWADAEAARQWAELKGRQAQWQRSLDQQWQWLVGNDPDTVLRTLAEAFEDNEAPAAAVGVVAGEVSLVVLVPPAAHAIPEQMPGRTAAGNLSLKKITQADKADFYKAFVCGQVLVTVREAFAVAPGLTAARVVVLRDEGRDPYGRPNVSCLAAVSITRRALEGVRWHDADAIDILNAAAHEKLMAQKGRSKELSPVDLSDEPDIAALVKAVDLEELTAG</sequence>
<gene>
    <name evidence="1" type="ORF">DFJ67_4506</name>
</gene>
<evidence type="ECO:0000313" key="1">
    <source>
        <dbReference type="EMBL" id="REF98488.1"/>
    </source>
</evidence>
<reference evidence="1 2" key="1">
    <citation type="submission" date="2018-08" db="EMBL/GenBank/DDBJ databases">
        <title>Sequencing the genomes of 1000 actinobacteria strains.</title>
        <authorList>
            <person name="Klenk H.-P."/>
        </authorList>
    </citation>
    <scope>NUCLEOTIDE SEQUENCE [LARGE SCALE GENOMIC DNA]</scope>
    <source>
        <strain evidence="1 2">DSM 44099</strain>
    </source>
</reference>
<protein>
    <recommendedName>
        <fullName evidence="3">DUF4236 domain-containing protein</fullName>
    </recommendedName>
</protein>
<dbReference type="AlphaFoldDB" id="A0A3D9ZM78"/>
<dbReference type="EMBL" id="QUMQ01000001">
    <property type="protein sequence ID" value="REF98488.1"/>
    <property type="molecule type" value="Genomic_DNA"/>
</dbReference>
<name>A0A3D9ZM78_9ACTN</name>
<dbReference type="OrthoDB" id="3206608at2"/>
<keyword evidence="2" id="KW-1185">Reference proteome</keyword>
<evidence type="ECO:0000313" key="2">
    <source>
        <dbReference type="Proteomes" id="UP000256913"/>
    </source>
</evidence>
<proteinExistence type="predicted"/>
<dbReference type="RefSeq" id="WP_147315568.1">
    <property type="nucleotide sequence ID" value="NZ_BONB01000085.1"/>
</dbReference>
<accession>A0A3D9ZM78</accession>
<evidence type="ECO:0008006" key="3">
    <source>
        <dbReference type="Google" id="ProtNLM"/>
    </source>
</evidence>
<organism evidence="1 2">
    <name type="scientific">Asanoa ferruginea</name>
    <dbReference type="NCBI Taxonomy" id="53367"/>
    <lineage>
        <taxon>Bacteria</taxon>
        <taxon>Bacillati</taxon>
        <taxon>Actinomycetota</taxon>
        <taxon>Actinomycetes</taxon>
        <taxon>Micromonosporales</taxon>
        <taxon>Micromonosporaceae</taxon>
        <taxon>Asanoa</taxon>
    </lineage>
</organism>